<comment type="caution">
    <text evidence="9">The sequence shown here is derived from an EMBL/GenBank/DDBJ whole genome shotgun (WGS) entry which is preliminary data.</text>
</comment>
<dbReference type="PANTHER" id="PTHR12203">
    <property type="entry name" value="KDEL LYS-ASP-GLU-LEU CONTAINING - RELATED"/>
    <property type="match status" value="1"/>
</dbReference>
<dbReference type="InterPro" id="IPR006598">
    <property type="entry name" value="CAP10"/>
</dbReference>
<evidence type="ECO:0000256" key="6">
    <source>
        <dbReference type="ARBA" id="ARBA00045690"/>
    </source>
</evidence>
<evidence type="ECO:0000256" key="2">
    <source>
        <dbReference type="ARBA" id="ARBA00004922"/>
    </source>
</evidence>
<evidence type="ECO:0000256" key="3">
    <source>
        <dbReference type="ARBA" id="ARBA00010118"/>
    </source>
</evidence>
<comment type="function">
    <text evidence="6">Protein O-glucosyltransferase. Catalyzes the reaction that attaches glucose through an O-glycosidic linkage to a conserved serine residue found in the consensus sequence C-X-S-X-[PA]-C in epidermal growth factor-like repeats. Regulates Notch signaling by glucosylating Notch in the ER, glucosylation is required for the correct folding and cleavage of Notch.</text>
</comment>
<dbReference type="Proteomes" id="UP001461498">
    <property type="component" value="Unassembled WGS sequence"/>
</dbReference>
<dbReference type="Pfam" id="PF05686">
    <property type="entry name" value="Glyco_transf_90"/>
    <property type="match status" value="1"/>
</dbReference>
<keyword evidence="5" id="KW-0808">Transferase</keyword>
<dbReference type="GO" id="GO:0045747">
    <property type="term" value="P:positive regulation of Notch signaling pathway"/>
    <property type="evidence" value="ECO:0007669"/>
    <property type="project" value="TreeGrafter"/>
</dbReference>
<protein>
    <recommendedName>
        <fullName evidence="8">Glycosyl transferase CAP10 domain-containing protein</fullName>
    </recommendedName>
</protein>
<evidence type="ECO:0000313" key="10">
    <source>
        <dbReference type="Proteomes" id="UP001461498"/>
    </source>
</evidence>
<dbReference type="SMART" id="SM00672">
    <property type="entry name" value="CAP10"/>
    <property type="match status" value="1"/>
</dbReference>
<reference evidence="9 10" key="1">
    <citation type="submission" date="2022-12" db="EMBL/GenBank/DDBJ databases">
        <title>Chromosome-level genome assembly of true bugs.</title>
        <authorList>
            <person name="Ma L."/>
            <person name="Li H."/>
        </authorList>
    </citation>
    <scope>NUCLEOTIDE SEQUENCE [LARGE SCALE GENOMIC DNA]</scope>
    <source>
        <strain evidence="9">Lab_2022b</strain>
    </source>
</reference>
<dbReference type="InterPro" id="IPR051091">
    <property type="entry name" value="O-Glucosyltr/Glycosyltrsf_90"/>
</dbReference>
<dbReference type="GO" id="GO:0035251">
    <property type="term" value="F:UDP-glucosyltransferase activity"/>
    <property type="evidence" value="ECO:0007669"/>
    <property type="project" value="TreeGrafter"/>
</dbReference>
<comment type="subcellular location">
    <subcellularLocation>
        <location evidence="1">Endoplasmic reticulum lumen</location>
    </subcellularLocation>
</comment>
<dbReference type="EMBL" id="JAPXFL010000015">
    <property type="protein sequence ID" value="KAK9497368.1"/>
    <property type="molecule type" value="Genomic_DNA"/>
</dbReference>
<dbReference type="AlphaFoldDB" id="A0AAW1CFG7"/>
<evidence type="ECO:0000256" key="7">
    <source>
        <dbReference type="SAM" id="SignalP"/>
    </source>
</evidence>
<feature type="chain" id="PRO_5043878270" description="Glycosyl transferase CAP10 domain-containing protein" evidence="7">
    <location>
        <begin position="19"/>
        <end position="394"/>
    </location>
</feature>
<evidence type="ECO:0000313" key="9">
    <source>
        <dbReference type="EMBL" id="KAK9497368.1"/>
    </source>
</evidence>
<keyword evidence="4" id="KW-0328">Glycosyltransferase</keyword>
<keyword evidence="10" id="KW-1185">Reference proteome</keyword>
<name>A0AAW1CFG7_9HEMI</name>
<sequence length="394" mass="46744">MFNYLLILLLINIKLIICDETDKCGKNCVEGSKNFYDKENNGFIKQYENARSSYKNETCENCECYLNVIENDLKPFQNGITENMLEACTSNRGVRYQLINEKWYRSKDCMFPSRCEGVEYFLINLKNELPNLDLCINFHDWPQIEKHHKKLIPIFSFSKNSDYYDIMYPAWSFWKGGPAIKLIPNGLGRWDLGRISMEKSAEKWPWFKKVEKGFFRGSRTSHERDTIVLFSRENPDLIDAEYTKNQAWKSDEDTLGFPPSDEISLEDHCKYKYLFNFRGVTASFRFKYLFLCKSLVIHVGNDWNEFFYFALKPWIHYVPLSNQATKNSYRKLITFLRNNDEIAKNITKNGSEFIKNNLKLEDIKCYWKKLLKSYSKLIKFTPKLNKKLILVKNQ</sequence>
<accession>A0AAW1CFG7</accession>
<dbReference type="GO" id="GO:0006493">
    <property type="term" value="P:protein O-linked glycosylation"/>
    <property type="evidence" value="ECO:0007669"/>
    <property type="project" value="TreeGrafter"/>
</dbReference>
<keyword evidence="7" id="KW-0732">Signal</keyword>
<evidence type="ECO:0000259" key="8">
    <source>
        <dbReference type="SMART" id="SM00672"/>
    </source>
</evidence>
<evidence type="ECO:0000256" key="5">
    <source>
        <dbReference type="ARBA" id="ARBA00022679"/>
    </source>
</evidence>
<feature type="domain" description="Glycosyl transferase CAP10" evidence="8">
    <location>
        <begin position="128"/>
        <end position="381"/>
    </location>
</feature>
<feature type="signal peptide" evidence="7">
    <location>
        <begin position="1"/>
        <end position="18"/>
    </location>
</feature>
<comment type="pathway">
    <text evidence="2">Protein modification; protein glycosylation.</text>
</comment>
<gene>
    <name evidence="9" type="ORF">O3M35_004700</name>
</gene>
<proteinExistence type="inferred from homology"/>
<evidence type="ECO:0000256" key="4">
    <source>
        <dbReference type="ARBA" id="ARBA00022676"/>
    </source>
</evidence>
<organism evidence="9 10">
    <name type="scientific">Rhynocoris fuscipes</name>
    <dbReference type="NCBI Taxonomy" id="488301"/>
    <lineage>
        <taxon>Eukaryota</taxon>
        <taxon>Metazoa</taxon>
        <taxon>Ecdysozoa</taxon>
        <taxon>Arthropoda</taxon>
        <taxon>Hexapoda</taxon>
        <taxon>Insecta</taxon>
        <taxon>Pterygota</taxon>
        <taxon>Neoptera</taxon>
        <taxon>Paraneoptera</taxon>
        <taxon>Hemiptera</taxon>
        <taxon>Heteroptera</taxon>
        <taxon>Panheteroptera</taxon>
        <taxon>Cimicomorpha</taxon>
        <taxon>Reduviidae</taxon>
        <taxon>Harpactorinae</taxon>
        <taxon>Harpactorini</taxon>
        <taxon>Rhynocoris</taxon>
    </lineage>
</organism>
<comment type="similarity">
    <text evidence="3">Belongs to the glycosyltransferase 90 family.</text>
</comment>
<dbReference type="GO" id="GO:0035252">
    <property type="term" value="F:UDP-xylosyltransferase activity"/>
    <property type="evidence" value="ECO:0007669"/>
    <property type="project" value="TreeGrafter"/>
</dbReference>
<evidence type="ECO:0000256" key="1">
    <source>
        <dbReference type="ARBA" id="ARBA00004319"/>
    </source>
</evidence>
<dbReference type="GO" id="GO:0005788">
    <property type="term" value="C:endoplasmic reticulum lumen"/>
    <property type="evidence" value="ECO:0007669"/>
    <property type="project" value="UniProtKB-SubCell"/>
</dbReference>
<dbReference type="PANTHER" id="PTHR12203:SF35">
    <property type="entry name" value="PROTEIN O-GLUCOSYLTRANSFERASE 1"/>
    <property type="match status" value="1"/>
</dbReference>